<feature type="transmembrane region" description="Helical" evidence="6">
    <location>
        <begin position="162"/>
        <end position="185"/>
    </location>
</feature>
<reference evidence="8 9" key="1">
    <citation type="journal article" date="2021" name="Commun. Biol.">
        <title>The genome of Shorea leprosula (Dipterocarpaceae) highlights the ecological relevance of drought in aseasonal tropical rainforests.</title>
        <authorList>
            <person name="Ng K.K.S."/>
            <person name="Kobayashi M.J."/>
            <person name="Fawcett J.A."/>
            <person name="Hatakeyama M."/>
            <person name="Paape T."/>
            <person name="Ng C.H."/>
            <person name="Ang C.C."/>
            <person name="Tnah L.H."/>
            <person name="Lee C.T."/>
            <person name="Nishiyama T."/>
            <person name="Sese J."/>
            <person name="O'Brien M.J."/>
            <person name="Copetti D."/>
            <person name="Mohd Noor M.I."/>
            <person name="Ong R.C."/>
            <person name="Putra M."/>
            <person name="Sireger I.Z."/>
            <person name="Indrioko S."/>
            <person name="Kosugi Y."/>
            <person name="Izuno A."/>
            <person name="Isagi Y."/>
            <person name="Lee S.L."/>
            <person name="Shimizu K.K."/>
        </authorList>
    </citation>
    <scope>NUCLEOTIDE SEQUENCE [LARGE SCALE GENOMIC DNA]</scope>
    <source>
        <strain evidence="8">214</strain>
    </source>
</reference>
<evidence type="ECO:0000256" key="5">
    <source>
        <dbReference type="ARBA" id="ARBA00023136"/>
    </source>
</evidence>
<dbReference type="SUPFAM" id="SSF103481">
    <property type="entry name" value="Multidrug resistance efflux transporter EmrE"/>
    <property type="match status" value="1"/>
</dbReference>
<evidence type="ECO:0000256" key="3">
    <source>
        <dbReference type="ARBA" id="ARBA00022692"/>
    </source>
</evidence>
<feature type="domain" description="EamA" evidence="7">
    <location>
        <begin position="99"/>
        <end position="235"/>
    </location>
</feature>
<evidence type="ECO:0000259" key="7">
    <source>
        <dbReference type="Pfam" id="PF00892"/>
    </source>
</evidence>
<dbReference type="InterPro" id="IPR037185">
    <property type="entry name" value="EmrE-like"/>
</dbReference>
<dbReference type="EMBL" id="BPVZ01000061">
    <property type="protein sequence ID" value="GKV22828.1"/>
    <property type="molecule type" value="Genomic_DNA"/>
</dbReference>
<dbReference type="PANTHER" id="PTHR31218">
    <property type="entry name" value="WAT1-RELATED PROTEIN"/>
    <property type="match status" value="1"/>
</dbReference>
<dbReference type="InterPro" id="IPR030184">
    <property type="entry name" value="WAT1-related"/>
</dbReference>
<dbReference type="Pfam" id="PF00892">
    <property type="entry name" value="EamA"/>
    <property type="match status" value="1"/>
</dbReference>
<dbReference type="AlphaFoldDB" id="A0AAV5KE52"/>
<keyword evidence="4 6" id="KW-1133">Transmembrane helix</keyword>
<evidence type="ECO:0000313" key="9">
    <source>
        <dbReference type="Proteomes" id="UP001054252"/>
    </source>
</evidence>
<evidence type="ECO:0000256" key="6">
    <source>
        <dbReference type="RuleBase" id="RU363077"/>
    </source>
</evidence>
<comment type="similarity">
    <text evidence="2 6">Belongs to the drug/metabolite transporter (DMT) superfamily. Plant drug/metabolite exporter (P-DME) (TC 2.A.7.4) family.</text>
</comment>
<evidence type="ECO:0000256" key="1">
    <source>
        <dbReference type="ARBA" id="ARBA00004141"/>
    </source>
</evidence>
<name>A0AAV5KE52_9ROSI</name>
<evidence type="ECO:0000256" key="4">
    <source>
        <dbReference type="ARBA" id="ARBA00022989"/>
    </source>
</evidence>
<comment type="caution">
    <text evidence="8">The sequence shown here is derived from an EMBL/GenBank/DDBJ whole genome shotgun (WGS) entry which is preliminary data.</text>
</comment>
<feature type="transmembrane region" description="Helical" evidence="6">
    <location>
        <begin position="12"/>
        <end position="39"/>
    </location>
</feature>
<dbReference type="InterPro" id="IPR000620">
    <property type="entry name" value="EamA_dom"/>
</dbReference>
<dbReference type="GO" id="GO:0016020">
    <property type="term" value="C:membrane"/>
    <property type="evidence" value="ECO:0007669"/>
    <property type="project" value="UniProtKB-SubCell"/>
</dbReference>
<accession>A0AAV5KE52</accession>
<dbReference type="Proteomes" id="UP001054252">
    <property type="component" value="Unassembled WGS sequence"/>
</dbReference>
<keyword evidence="5 6" id="KW-0472">Membrane</keyword>
<feature type="transmembrane region" description="Helical" evidence="6">
    <location>
        <begin position="51"/>
        <end position="73"/>
    </location>
</feature>
<keyword evidence="9" id="KW-1185">Reference proteome</keyword>
<sequence>MICFAQVLGYDGIYYSSAALGTAMLNLTPGVTFILAIVFRMEKAYLRSSSFQAKLLGTTVSIAGAFIVTFYKGPALLLTSQPSGLSYSLLLQHSHWVIGGLLLAIDCLFCSAWIITQASILKKFPAELIVVFFYCFFVTIQSAVVCLVAERDLGAWSFKPDMRLIAILYSAVFGSAFQLGVTTWCLHRTGPVFVSMFKPLGIVISVVMGVIFLGDSFYLGSSIGAIVIVLGFYSLMWGKAREEKMGVDAGVKKLESGSQKVPLLSNNIGEA</sequence>
<proteinExistence type="inferred from homology"/>
<protein>
    <recommendedName>
        <fullName evidence="6">WAT1-related protein</fullName>
    </recommendedName>
</protein>
<feature type="transmembrane region" description="Helical" evidence="6">
    <location>
        <begin position="93"/>
        <end position="116"/>
    </location>
</feature>
<feature type="transmembrane region" description="Helical" evidence="6">
    <location>
        <begin position="128"/>
        <end position="150"/>
    </location>
</feature>
<dbReference type="GO" id="GO:0022857">
    <property type="term" value="F:transmembrane transporter activity"/>
    <property type="evidence" value="ECO:0007669"/>
    <property type="project" value="InterPro"/>
</dbReference>
<feature type="transmembrane region" description="Helical" evidence="6">
    <location>
        <begin position="217"/>
        <end position="236"/>
    </location>
</feature>
<organism evidence="8 9">
    <name type="scientific">Rubroshorea leprosula</name>
    <dbReference type="NCBI Taxonomy" id="152421"/>
    <lineage>
        <taxon>Eukaryota</taxon>
        <taxon>Viridiplantae</taxon>
        <taxon>Streptophyta</taxon>
        <taxon>Embryophyta</taxon>
        <taxon>Tracheophyta</taxon>
        <taxon>Spermatophyta</taxon>
        <taxon>Magnoliopsida</taxon>
        <taxon>eudicotyledons</taxon>
        <taxon>Gunneridae</taxon>
        <taxon>Pentapetalae</taxon>
        <taxon>rosids</taxon>
        <taxon>malvids</taxon>
        <taxon>Malvales</taxon>
        <taxon>Dipterocarpaceae</taxon>
        <taxon>Rubroshorea</taxon>
    </lineage>
</organism>
<gene>
    <name evidence="8" type="ORF">SLEP1_g32650</name>
</gene>
<keyword evidence="3 6" id="KW-0812">Transmembrane</keyword>
<evidence type="ECO:0000313" key="8">
    <source>
        <dbReference type="EMBL" id="GKV22828.1"/>
    </source>
</evidence>
<comment type="subcellular location">
    <subcellularLocation>
        <location evidence="1 6">Membrane</location>
        <topology evidence="1 6">Multi-pass membrane protein</topology>
    </subcellularLocation>
</comment>
<evidence type="ECO:0000256" key="2">
    <source>
        <dbReference type="ARBA" id="ARBA00007635"/>
    </source>
</evidence>
<feature type="transmembrane region" description="Helical" evidence="6">
    <location>
        <begin position="192"/>
        <end position="211"/>
    </location>
</feature>